<gene>
    <name evidence="2" type="ORF">EV671_101666</name>
</gene>
<proteinExistence type="predicted"/>
<feature type="transmembrane region" description="Helical" evidence="1">
    <location>
        <begin position="68"/>
        <end position="88"/>
    </location>
</feature>
<keyword evidence="1" id="KW-0472">Membrane</keyword>
<name>A0A4R3UXE5_ROSSA</name>
<organism evidence="2 3">
    <name type="scientific">Roseateles saccharophilus</name>
    <name type="common">Pseudomonas saccharophila</name>
    <dbReference type="NCBI Taxonomy" id="304"/>
    <lineage>
        <taxon>Bacteria</taxon>
        <taxon>Pseudomonadati</taxon>
        <taxon>Pseudomonadota</taxon>
        <taxon>Betaproteobacteria</taxon>
        <taxon>Burkholderiales</taxon>
        <taxon>Sphaerotilaceae</taxon>
        <taxon>Roseateles</taxon>
    </lineage>
</organism>
<keyword evidence="1" id="KW-0812">Transmembrane</keyword>
<evidence type="ECO:0000256" key="1">
    <source>
        <dbReference type="SAM" id="Phobius"/>
    </source>
</evidence>
<comment type="caution">
    <text evidence="2">The sequence shown here is derived from an EMBL/GenBank/DDBJ whole genome shotgun (WGS) entry which is preliminary data.</text>
</comment>
<dbReference type="RefSeq" id="WP_132572871.1">
    <property type="nucleotide sequence ID" value="NZ_CBCSGL010000012.1"/>
</dbReference>
<accession>A0A4R3UXE5</accession>
<keyword evidence="1" id="KW-1133">Transmembrane helix</keyword>
<dbReference type="Proteomes" id="UP000295110">
    <property type="component" value="Unassembled WGS sequence"/>
</dbReference>
<keyword evidence="3" id="KW-1185">Reference proteome</keyword>
<dbReference type="EMBL" id="SMBU01000016">
    <property type="protein sequence ID" value="TCU94644.1"/>
    <property type="molecule type" value="Genomic_DNA"/>
</dbReference>
<dbReference type="AlphaFoldDB" id="A0A4R3UXE5"/>
<evidence type="ECO:0000313" key="3">
    <source>
        <dbReference type="Proteomes" id="UP000295110"/>
    </source>
</evidence>
<evidence type="ECO:0000313" key="2">
    <source>
        <dbReference type="EMBL" id="TCU94644.1"/>
    </source>
</evidence>
<reference evidence="2 3" key="1">
    <citation type="submission" date="2019-03" db="EMBL/GenBank/DDBJ databases">
        <title>Genomic Encyclopedia of Type Strains, Phase IV (KMG-IV): sequencing the most valuable type-strain genomes for metagenomic binning, comparative biology and taxonomic classification.</title>
        <authorList>
            <person name="Goeker M."/>
        </authorList>
    </citation>
    <scope>NUCLEOTIDE SEQUENCE [LARGE SCALE GENOMIC DNA]</scope>
    <source>
        <strain evidence="2 3">DSM 654</strain>
    </source>
</reference>
<feature type="transmembrane region" description="Helical" evidence="1">
    <location>
        <begin position="119"/>
        <end position="144"/>
    </location>
</feature>
<sequence>MRFVARALEFGHNSGIRRWIGELFPFADRWWFPPIAAILSAAATLSLTVPVGPVLIAVVALNPRRWRAVVLWAVLGSAVAGALFTHLLGHFGMAWMDRQLPQLASSKHWHLLVEWTANYGFLTLAAIAATPFAQTPALILGAVLGMRWPSVFGALLIGKALKYAVIGAATARATRAPIVSLDADQVRAHVDA</sequence>
<protein>
    <submittedName>
        <fullName evidence="2">Membrane protein YqaA with SNARE-associated domain</fullName>
    </submittedName>
</protein>
<feature type="transmembrane region" description="Helical" evidence="1">
    <location>
        <begin position="35"/>
        <end position="61"/>
    </location>
</feature>
<dbReference type="OrthoDB" id="8819584at2"/>